<dbReference type="GO" id="GO:0005886">
    <property type="term" value="C:plasma membrane"/>
    <property type="evidence" value="ECO:0007669"/>
    <property type="project" value="TreeGrafter"/>
</dbReference>
<evidence type="ECO:0000256" key="13">
    <source>
        <dbReference type="SAM" id="Phobius"/>
    </source>
</evidence>
<accession>A0A9P0MW95</accession>
<keyword evidence="7" id="KW-0915">Sodium</keyword>
<gene>
    <name evidence="14" type="ORF">NEZAVI_LOCUS13126</name>
</gene>
<keyword evidence="6 13" id="KW-1133">Transmembrane helix</keyword>
<dbReference type="InterPro" id="IPR001873">
    <property type="entry name" value="ENaC"/>
</dbReference>
<sequence>MSEGDNWKSKAAYYINDFGEGTTLHGIRYIINKKFHPSERLFWLAIVVLATYGATALIYNSWYRYSSNPTVISLEKDFRDWNLLFPAATVCFQERLNESAATEILTERWNVDNSSKEMNLYMNFLNSVVNISYENLDEFQDYVQDPVLAKISGEEMAEIARKVMVEMEYHATIFNSAYKHLIFHEVLTEMGICYTYSGLVANYISLIDNPRPKKHSLPTCNYLNSLCYARIEDLPTAIRYYVHAPTEIPDSSNKYFLVSRNMERDTSFRFQETVASKDLRRLDPKQRQCRFYNEPLEKSDDEIYSYNYCRMKCRKSMAFEYCGCAPYFYKKEEGIPVCNVEGLACLAKYAKNLIRMQDKNGKGKKCDCAFLCETTDFYIDKNAVRKWTYPVPCNIRFRWAIEHYSKTRLKRDIIFGLEDLLVSLGGTAALFLGSSVLSFVEVIYYLTLRLFWFLVSSNKKQKKDT</sequence>
<name>A0A9P0MW95_NEZVI</name>
<protein>
    <recommendedName>
        <fullName evidence="16">Sodium channel protein Nach</fullName>
    </recommendedName>
</protein>
<comment type="subcellular location">
    <subcellularLocation>
        <location evidence="1">Membrane</location>
        <topology evidence="1">Multi-pass membrane protein</topology>
    </subcellularLocation>
</comment>
<keyword evidence="11 12" id="KW-0407">Ion channel</keyword>
<keyword evidence="3 12" id="KW-0813">Transport</keyword>
<proteinExistence type="inferred from homology"/>
<keyword evidence="5 12" id="KW-0812">Transmembrane</keyword>
<dbReference type="Gene3D" id="1.10.287.770">
    <property type="entry name" value="YojJ-like"/>
    <property type="match status" value="1"/>
</dbReference>
<evidence type="ECO:0000256" key="12">
    <source>
        <dbReference type="RuleBase" id="RU000679"/>
    </source>
</evidence>
<keyword evidence="10 12" id="KW-0739">Sodium transport</keyword>
<comment type="similarity">
    <text evidence="2 12">Belongs to the amiloride-sensitive sodium channel (TC 1.A.6) family.</text>
</comment>
<dbReference type="Gene3D" id="1.10.287.820">
    <property type="entry name" value="Acid-sensing ion channel domain"/>
    <property type="match status" value="1"/>
</dbReference>
<dbReference type="PANTHER" id="PTHR11690:SF240">
    <property type="entry name" value="PICKPOCKET 25-RELATED"/>
    <property type="match status" value="1"/>
</dbReference>
<evidence type="ECO:0000256" key="6">
    <source>
        <dbReference type="ARBA" id="ARBA00022989"/>
    </source>
</evidence>
<evidence type="ECO:0000256" key="4">
    <source>
        <dbReference type="ARBA" id="ARBA00022461"/>
    </source>
</evidence>
<organism evidence="14 15">
    <name type="scientific">Nezara viridula</name>
    <name type="common">Southern green stink bug</name>
    <name type="synonym">Cimex viridulus</name>
    <dbReference type="NCBI Taxonomy" id="85310"/>
    <lineage>
        <taxon>Eukaryota</taxon>
        <taxon>Metazoa</taxon>
        <taxon>Ecdysozoa</taxon>
        <taxon>Arthropoda</taxon>
        <taxon>Hexapoda</taxon>
        <taxon>Insecta</taxon>
        <taxon>Pterygota</taxon>
        <taxon>Neoptera</taxon>
        <taxon>Paraneoptera</taxon>
        <taxon>Hemiptera</taxon>
        <taxon>Heteroptera</taxon>
        <taxon>Panheteroptera</taxon>
        <taxon>Pentatomomorpha</taxon>
        <taxon>Pentatomoidea</taxon>
        <taxon>Pentatomidae</taxon>
        <taxon>Pentatominae</taxon>
        <taxon>Nezara</taxon>
    </lineage>
</organism>
<evidence type="ECO:0000256" key="7">
    <source>
        <dbReference type="ARBA" id="ARBA00023053"/>
    </source>
</evidence>
<evidence type="ECO:0000256" key="2">
    <source>
        <dbReference type="ARBA" id="ARBA00007193"/>
    </source>
</evidence>
<evidence type="ECO:0000256" key="8">
    <source>
        <dbReference type="ARBA" id="ARBA00023065"/>
    </source>
</evidence>
<dbReference type="AlphaFoldDB" id="A0A9P0MW95"/>
<evidence type="ECO:0000313" key="14">
    <source>
        <dbReference type="EMBL" id="CAH1404772.1"/>
    </source>
</evidence>
<dbReference type="EMBL" id="OV725082">
    <property type="protein sequence ID" value="CAH1404772.1"/>
    <property type="molecule type" value="Genomic_DNA"/>
</dbReference>
<evidence type="ECO:0000256" key="10">
    <source>
        <dbReference type="ARBA" id="ARBA00023201"/>
    </source>
</evidence>
<evidence type="ECO:0000256" key="1">
    <source>
        <dbReference type="ARBA" id="ARBA00004141"/>
    </source>
</evidence>
<evidence type="ECO:0008006" key="16">
    <source>
        <dbReference type="Google" id="ProtNLM"/>
    </source>
</evidence>
<dbReference type="Proteomes" id="UP001152798">
    <property type="component" value="Chromosome 6"/>
</dbReference>
<feature type="transmembrane region" description="Helical" evidence="13">
    <location>
        <begin position="438"/>
        <end position="455"/>
    </location>
</feature>
<feature type="transmembrane region" description="Helical" evidence="13">
    <location>
        <begin position="41"/>
        <end position="59"/>
    </location>
</feature>
<dbReference type="PANTHER" id="PTHR11690">
    <property type="entry name" value="AMILORIDE-SENSITIVE SODIUM CHANNEL-RELATED"/>
    <property type="match status" value="1"/>
</dbReference>
<evidence type="ECO:0000256" key="11">
    <source>
        <dbReference type="ARBA" id="ARBA00023303"/>
    </source>
</evidence>
<keyword evidence="4 12" id="KW-0894">Sodium channel</keyword>
<evidence type="ECO:0000256" key="5">
    <source>
        <dbReference type="ARBA" id="ARBA00022692"/>
    </source>
</evidence>
<evidence type="ECO:0000256" key="3">
    <source>
        <dbReference type="ARBA" id="ARBA00022448"/>
    </source>
</evidence>
<evidence type="ECO:0000256" key="9">
    <source>
        <dbReference type="ARBA" id="ARBA00023136"/>
    </source>
</evidence>
<keyword evidence="15" id="KW-1185">Reference proteome</keyword>
<dbReference type="Pfam" id="PF00858">
    <property type="entry name" value="ASC"/>
    <property type="match status" value="1"/>
</dbReference>
<reference evidence="14" key="1">
    <citation type="submission" date="2022-01" db="EMBL/GenBank/DDBJ databases">
        <authorList>
            <person name="King R."/>
        </authorList>
    </citation>
    <scope>NUCLEOTIDE SEQUENCE</scope>
</reference>
<keyword evidence="9 13" id="KW-0472">Membrane</keyword>
<evidence type="ECO:0000313" key="15">
    <source>
        <dbReference type="Proteomes" id="UP001152798"/>
    </source>
</evidence>
<dbReference type="OrthoDB" id="6628406at2759"/>
<dbReference type="GO" id="GO:0015280">
    <property type="term" value="F:ligand-gated sodium channel activity"/>
    <property type="evidence" value="ECO:0007669"/>
    <property type="project" value="TreeGrafter"/>
</dbReference>
<keyword evidence="8 12" id="KW-0406">Ion transport</keyword>